<dbReference type="EMBL" id="PVTF01000008">
    <property type="protein sequence ID" value="PRY38803.1"/>
    <property type="molecule type" value="Genomic_DNA"/>
</dbReference>
<evidence type="ECO:0000259" key="3">
    <source>
        <dbReference type="Pfam" id="PF00561"/>
    </source>
</evidence>
<dbReference type="InterPro" id="IPR029058">
    <property type="entry name" value="AB_hydrolase_fold"/>
</dbReference>
<comment type="caution">
    <text evidence="4">The sequence shown here is derived from an EMBL/GenBank/DDBJ whole genome shotgun (WGS) entry which is preliminary data.</text>
</comment>
<dbReference type="InterPro" id="IPR000073">
    <property type="entry name" value="AB_hydrolase_1"/>
</dbReference>
<sequence>MSQVFRASALLAVCCAAGMALTGCSDAAEATGEDAPSHTSAAPLGEENDFAGKPTRIRVGDRLVTVSCSGRFGENKPVILLMAGLGDGLDKLSGIQTSLSKEHRTCSYDRLGEGSSDQPTGQQDLEDVEKTLSEVLDHVARHHPVVLAGHSLGGLIAARYAPDHQDRVKGMVLLDATPPTMLTDTTSLIPETATGPAAELRAGLLATTHGENPEKLALDDGPVRSAGTIPVEIVRHGNPYLAEIPEYGPALEQVWATGQQKWLALSPRSTQSIAEGSGHYIYVDRPDIALQAIQNIAEEI</sequence>
<dbReference type="Pfam" id="PF00561">
    <property type="entry name" value="Abhydrolase_1"/>
    <property type="match status" value="1"/>
</dbReference>
<gene>
    <name evidence="4" type="ORF">CLV43_108203</name>
</gene>
<reference evidence="4 5" key="1">
    <citation type="submission" date="2018-03" db="EMBL/GenBank/DDBJ databases">
        <title>Genomic Encyclopedia of Archaeal and Bacterial Type Strains, Phase II (KMG-II): from individual species to whole genera.</title>
        <authorList>
            <person name="Goeker M."/>
        </authorList>
    </citation>
    <scope>NUCLEOTIDE SEQUENCE [LARGE SCALE GENOMIC DNA]</scope>
    <source>
        <strain evidence="4 5">DSM 44720</strain>
    </source>
</reference>
<evidence type="ECO:0000313" key="4">
    <source>
        <dbReference type="EMBL" id="PRY38803.1"/>
    </source>
</evidence>
<keyword evidence="5" id="KW-1185">Reference proteome</keyword>
<dbReference type="PANTHER" id="PTHR43798">
    <property type="entry name" value="MONOACYLGLYCEROL LIPASE"/>
    <property type="match status" value="1"/>
</dbReference>
<dbReference type="AlphaFoldDB" id="A0A2T0SZL7"/>
<dbReference type="PRINTS" id="PR00111">
    <property type="entry name" value="ABHYDROLASE"/>
</dbReference>
<dbReference type="Proteomes" id="UP000239494">
    <property type="component" value="Unassembled WGS sequence"/>
</dbReference>
<evidence type="ECO:0000313" key="5">
    <source>
        <dbReference type="Proteomes" id="UP000239494"/>
    </source>
</evidence>
<feature type="signal peptide" evidence="2">
    <location>
        <begin position="1"/>
        <end position="27"/>
    </location>
</feature>
<dbReference type="PANTHER" id="PTHR43798:SF33">
    <property type="entry name" value="HYDROLASE, PUTATIVE (AFU_ORTHOLOGUE AFUA_2G14860)-RELATED"/>
    <property type="match status" value="1"/>
</dbReference>
<name>A0A2T0SZL7_9PSEU</name>
<evidence type="ECO:0000256" key="1">
    <source>
        <dbReference type="SAM" id="MobiDB-lite"/>
    </source>
</evidence>
<keyword evidence="2" id="KW-0732">Signal</keyword>
<dbReference type="InterPro" id="IPR050266">
    <property type="entry name" value="AB_hydrolase_sf"/>
</dbReference>
<dbReference type="OrthoDB" id="7185741at2"/>
<accession>A0A2T0SZL7</accession>
<dbReference type="Gene3D" id="3.40.50.1820">
    <property type="entry name" value="alpha/beta hydrolase"/>
    <property type="match status" value="1"/>
</dbReference>
<dbReference type="GO" id="GO:0016020">
    <property type="term" value="C:membrane"/>
    <property type="evidence" value="ECO:0007669"/>
    <property type="project" value="TreeGrafter"/>
</dbReference>
<proteinExistence type="predicted"/>
<feature type="chain" id="PRO_5039405486" evidence="2">
    <location>
        <begin position="28"/>
        <end position="300"/>
    </location>
</feature>
<feature type="region of interest" description="Disordered" evidence="1">
    <location>
        <begin position="29"/>
        <end position="52"/>
    </location>
</feature>
<dbReference type="SUPFAM" id="SSF53474">
    <property type="entry name" value="alpha/beta-Hydrolases"/>
    <property type="match status" value="1"/>
</dbReference>
<protein>
    <submittedName>
        <fullName evidence="4">Pimeloyl-ACP methyl ester carboxylesterase</fullName>
    </submittedName>
</protein>
<evidence type="ECO:0000256" key="2">
    <source>
        <dbReference type="SAM" id="SignalP"/>
    </source>
</evidence>
<dbReference type="GO" id="GO:0003824">
    <property type="term" value="F:catalytic activity"/>
    <property type="evidence" value="ECO:0007669"/>
    <property type="project" value="UniProtKB-ARBA"/>
</dbReference>
<organism evidence="4 5">
    <name type="scientific">Umezawaea tangerina</name>
    <dbReference type="NCBI Taxonomy" id="84725"/>
    <lineage>
        <taxon>Bacteria</taxon>
        <taxon>Bacillati</taxon>
        <taxon>Actinomycetota</taxon>
        <taxon>Actinomycetes</taxon>
        <taxon>Pseudonocardiales</taxon>
        <taxon>Pseudonocardiaceae</taxon>
        <taxon>Umezawaea</taxon>
    </lineage>
</organism>
<feature type="domain" description="AB hydrolase-1" evidence="3">
    <location>
        <begin position="77"/>
        <end position="185"/>
    </location>
</feature>
<dbReference type="PROSITE" id="PS51257">
    <property type="entry name" value="PROKAR_LIPOPROTEIN"/>
    <property type="match status" value="1"/>
</dbReference>